<dbReference type="PATRIC" id="fig|649747.3.peg.4648"/>
<evidence type="ECO:0000313" key="3">
    <source>
        <dbReference type="Proteomes" id="UP000016511"/>
    </source>
</evidence>
<protein>
    <submittedName>
        <fullName evidence="2">Uncharacterized protein</fullName>
    </submittedName>
</protein>
<evidence type="ECO:0000313" key="2">
    <source>
        <dbReference type="EMBL" id="ERI06791.1"/>
    </source>
</evidence>
<feature type="compositionally biased region" description="Low complexity" evidence="1">
    <location>
        <begin position="218"/>
        <end position="227"/>
    </location>
</feature>
<proteinExistence type="predicted"/>
<comment type="caution">
    <text evidence="2">The sequence shown here is derived from an EMBL/GenBank/DDBJ whole genome shotgun (WGS) entry which is preliminary data.</text>
</comment>
<reference evidence="2 3" key="1">
    <citation type="submission" date="2013-08" db="EMBL/GenBank/DDBJ databases">
        <authorList>
            <person name="Weinstock G."/>
            <person name="Sodergren E."/>
            <person name="Wylie T."/>
            <person name="Fulton L."/>
            <person name="Fulton R."/>
            <person name="Fronick C."/>
            <person name="O'Laughlin M."/>
            <person name="Godfrey J."/>
            <person name="Miner T."/>
            <person name="Herter B."/>
            <person name="Appelbaum E."/>
            <person name="Cordes M."/>
            <person name="Lek S."/>
            <person name="Wollam A."/>
            <person name="Pepin K.H."/>
            <person name="Palsikar V.B."/>
            <person name="Mitreva M."/>
            <person name="Wilson R.K."/>
        </authorList>
    </citation>
    <scope>NUCLEOTIDE SEQUENCE [LARGE SCALE GENOMIC DNA]</scope>
    <source>
        <strain evidence="2 3">ATCC 12856</strain>
    </source>
</reference>
<dbReference type="HOGENOM" id="CLU_938908_0_0_9"/>
<organism evidence="2 3">
    <name type="scientific">Aneurinibacillus aneurinilyticus ATCC 12856</name>
    <dbReference type="NCBI Taxonomy" id="649747"/>
    <lineage>
        <taxon>Bacteria</taxon>
        <taxon>Bacillati</taxon>
        <taxon>Bacillota</taxon>
        <taxon>Bacilli</taxon>
        <taxon>Bacillales</taxon>
        <taxon>Paenibacillaceae</taxon>
        <taxon>Aneurinibacillus group</taxon>
        <taxon>Aneurinibacillus</taxon>
    </lineage>
</organism>
<dbReference type="AlphaFoldDB" id="U1Y7I5"/>
<dbReference type="EMBL" id="AWSJ01000315">
    <property type="protein sequence ID" value="ERI06791.1"/>
    <property type="molecule type" value="Genomic_DNA"/>
</dbReference>
<feature type="region of interest" description="Disordered" evidence="1">
    <location>
        <begin position="182"/>
        <end position="231"/>
    </location>
</feature>
<sequence>MKILFEIKRATRIRKENKGKTKRADRLKHKLVRTEDTIMQKNWISTGAVVVLALIILAGCNNQENQNGNVAPSTANANVQGHVHPDSGKIQIPGYNEDTGRIEGSTVKANNYEGHTVQNAGTSVYSTIGSSGLHEGGISAHLQSRLTGAGIEGIKVLVLDDAVILGREKKQIVSTSYDPMQNKVLNSTSGTSGTGTANMSRPPEALPPGKAGGEKVNGTSGTSGTSGVPASDNLEAARGQIAEMFGNNVRILTVERKEAVASIDRIKKEMQATSPSPKKLVKEISLLMKYASDKAK</sequence>
<evidence type="ECO:0000256" key="1">
    <source>
        <dbReference type="SAM" id="MobiDB-lite"/>
    </source>
</evidence>
<keyword evidence="3" id="KW-1185">Reference proteome</keyword>
<feature type="compositionally biased region" description="Low complexity" evidence="1">
    <location>
        <begin position="187"/>
        <end position="196"/>
    </location>
</feature>
<accession>U1Y7I5</accession>
<dbReference type="STRING" id="649747.HMPREF0083_05163"/>
<name>U1Y7I5_ANEAE</name>
<gene>
    <name evidence="2" type="ORF">HMPREF0083_05163</name>
</gene>
<dbReference type="eggNOG" id="ENOG503362M">
    <property type="taxonomic scope" value="Bacteria"/>
</dbReference>
<dbReference type="Proteomes" id="UP000016511">
    <property type="component" value="Unassembled WGS sequence"/>
</dbReference>